<dbReference type="InterPro" id="IPR016167">
    <property type="entry name" value="FAD-bd_PCMH_sub1"/>
</dbReference>
<dbReference type="GO" id="GO:0071949">
    <property type="term" value="F:FAD binding"/>
    <property type="evidence" value="ECO:0007669"/>
    <property type="project" value="InterPro"/>
</dbReference>
<evidence type="ECO:0000313" key="8">
    <source>
        <dbReference type="Proteomes" id="UP000652219"/>
    </source>
</evidence>
<evidence type="ECO:0000259" key="6">
    <source>
        <dbReference type="PROSITE" id="PS51387"/>
    </source>
</evidence>
<keyword evidence="4" id="KW-0274">FAD</keyword>
<keyword evidence="8" id="KW-1185">Reference proteome</keyword>
<keyword evidence="5" id="KW-0560">Oxidoreductase</keyword>
<name>A0A8H6ILZ8_9PEZI</name>
<protein>
    <submittedName>
        <fullName evidence="7">FAD binding domain protein</fullName>
    </submittedName>
</protein>
<dbReference type="PANTHER" id="PTHR42973:SF39">
    <property type="entry name" value="FAD-BINDING PCMH-TYPE DOMAIN-CONTAINING PROTEIN"/>
    <property type="match status" value="1"/>
</dbReference>
<dbReference type="SUPFAM" id="SSF56176">
    <property type="entry name" value="FAD-binding/transporter-associated domain-like"/>
    <property type="match status" value="1"/>
</dbReference>
<dbReference type="PROSITE" id="PS51387">
    <property type="entry name" value="FAD_PCMH"/>
    <property type="match status" value="1"/>
</dbReference>
<dbReference type="Proteomes" id="UP000652219">
    <property type="component" value="Unassembled WGS sequence"/>
</dbReference>
<dbReference type="GO" id="GO:0016491">
    <property type="term" value="F:oxidoreductase activity"/>
    <property type="evidence" value="ECO:0007669"/>
    <property type="project" value="UniProtKB-KW"/>
</dbReference>
<dbReference type="Pfam" id="PF08031">
    <property type="entry name" value="BBE"/>
    <property type="match status" value="1"/>
</dbReference>
<accession>A0A8H6ILZ8</accession>
<dbReference type="Pfam" id="PF01565">
    <property type="entry name" value="FAD_binding_4"/>
    <property type="match status" value="1"/>
</dbReference>
<dbReference type="Gene3D" id="3.40.462.20">
    <property type="match status" value="1"/>
</dbReference>
<evidence type="ECO:0000256" key="1">
    <source>
        <dbReference type="ARBA" id="ARBA00001974"/>
    </source>
</evidence>
<evidence type="ECO:0000256" key="3">
    <source>
        <dbReference type="ARBA" id="ARBA00022630"/>
    </source>
</evidence>
<dbReference type="InterPro" id="IPR016169">
    <property type="entry name" value="FAD-bd_PCMH_sub2"/>
</dbReference>
<evidence type="ECO:0000256" key="5">
    <source>
        <dbReference type="ARBA" id="ARBA00023002"/>
    </source>
</evidence>
<comment type="cofactor">
    <cofactor evidence="1">
        <name>FAD</name>
        <dbReference type="ChEBI" id="CHEBI:57692"/>
    </cofactor>
</comment>
<dbReference type="PANTHER" id="PTHR42973">
    <property type="entry name" value="BINDING OXIDOREDUCTASE, PUTATIVE (AFU_ORTHOLOGUE AFUA_1G17690)-RELATED"/>
    <property type="match status" value="1"/>
</dbReference>
<gene>
    <name evidence="7" type="ORF">CSOJ01_15890</name>
</gene>
<comment type="caution">
    <text evidence="7">The sequence shown here is derived from an EMBL/GenBank/DDBJ whole genome shotgun (WGS) entry which is preliminary data.</text>
</comment>
<evidence type="ECO:0000256" key="2">
    <source>
        <dbReference type="ARBA" id="ARBA00005466"/>
    </source>
</evidence>
<evidence type="ECO:0000256" key="4">
    <source>
        <dbReference type="ARBA" id="ARBA00022827"/>
    </source>
</evidence>
<evidence type="ECO:0000313" key="7">
    <source>
        <dbReference type="EMBL" id="KAF6783482.1"/>
    </source>
</evidence>
<proteinExistence type="inferred from homology"/>
<dbReference type="Gene3D" id="3.30.465.10">
    <property type="match status" value="1"/>
</dbReference>
<dbReference type="InterPro" id="IPR012951">
    <property type="entry name" value="BBE"/>
</dbReference>
<dbReference type="InterPro" id="IPR050416">
    <property type="entry name" value="FAD-linked_Oxidoreductase"/>
</dbReference>
<reference evidence="7 8" key="1">
    <citation type="journal article" date="2020" name="Phytopathology">
        <title>Genome Sequence Resources of Colletotrichum truncatum, C. plurivorum, C. musicola, and C. sojae: Four Species Pathogenic to Soybean (Glycine max).</title>
        <authorList>
            <person name="Rogerio F."/>
            <person name="Boufleur T.R."/>
            <person name="Ciampi-Guillardi M."/>
            <person name="Sukno S.A."/>
            <person name="Thon M.R."/>
            <person name="Massola Junior N.S."/>
            <person name="Baroncelli R."/>
        </authorList>
    </citation>
    <scope>NUCLEOTIDE SEQUENCE [LARGE SCALE GENOMIC DNA]</scope>
    <source>
        <strain evidence="7 8">LFN0009</strain>
    </source>
</reference>
<keyword evidence="3" id="KW-0285">Flavoprotein</keyword>
<organism evidence="7 8">
    <name type="scientific">Colletotrichum sojae</name>
    <dbReference type="NCBI Taxonomy" id="2175907"/>
    <lineage>
        <taxon>Eukaryota</taxon>
        <taxon>Fungi</taxon>
        <taxon>Dikarya</taxon>
        <taxon>Ascomycota</taxon>
        <taxon>Pezizomycotina</taxon>
        <taxon>Sordariomycetes</taxon>
        <taxon>Hypocreomycetidae</taxon>
        <taxon>Glomerellales</taxon>
        <taxon>Glomerellaceae</taxon>
        <taxon>Colletotrichum</taxon>
        <taxon>Colletotrichum orchidearum species complex</taxon>
    </lineage>
</organism>
<dbReference type="InterPro" id="IPR036318">
    <property type="entry name" value="FAD-bd_PCMH-like_sf"/>
</dbReference>
<dbReference type="InterPro" id="IPR006094">
    <property type="entry name" value="Oxid_FAD_bind_N"/>
</dbReference>
<feature type="domain" description="FAD-binding PCMH-type" evidence="6">
    <location>
        <begin position="37"/>
        <end position="207"/>
    </location>
</feature>
<dbReference type="EMBL" id="WIGN01000812">
    <property type="protein sequence ID" value="KAF6783482.1"/>
    <property type="molecule type" value="Genomic_DNA"/>
</dbReference>
<comment type="similarity">
    <text evidence="2">Belongs to the oxygen-dependent FAD-linked oxidoreductase family.</text>
</comment>
<dbReference type="InterPro" id="IPR016166">
    <property type="entry name" value="FAD-bd_PCMH"/>
</dbReference>
<dbReference type="AlphaFoldDB" id="A0A8H6ILZ8"/>
<dbReference type="Gene3D" id="3.30.43.10">
    <property type="entry name" value="Uridine Diphospho-n-acetylenolpyruvylglucosamine Reductase, domain 2"/>
    <property type="match status" value="1"/>
</dbReference>
<sequence length="467" mass="50357">MAAWNRDIPALRAGIDGEVLLPGDEGYEESLVRWSVVWIKPAAVVVKPRSAKDVSSAILFANTHSIPFTSCGGGHSTSGSCSSDGMVIHLSHLPSVNVDPERQLVTFGGGCTWADVDAATWAHGLATVGVTVSHTGVGGLILGGGQGLLSGLHGLAVDCLVEAEVVLADGSIVTASEAENPDILRALRGTGASFGVVTKFTSRVFPQRRVWSGALAYPASKLPELVSWANGFVEAMDGRQFTTMGFTYAPPPASVPIVVVQPFHNGTEKEAKERLFEGLFDAGPLMDLTIEMDYPTANKLVDETQGPGAQRLTGGTNLQAPFSVSEWQDMGREFFSRVKAELLRGNDMRTSILAVEMYHKAKVAGVPLTATAYSNRGTYFDCMVLTSWTDPSRDAEVREWNREIARKIKTRNHNGETGGVEQYNNYASGDVEVWEGFGENATRLVELKGRYDPENRFSKSAWKIVAS</sequence>